<dbReference type="PANTHER" id="PTHR33599:SF13">
    <property type="entry name" value="FORMIN-LIKE PROTEIN 20"/>
    <property type="match status" value="1"/>
</dbReference>
<evidence type="ECO:0008006" key="8">
    <source>
        <dbReference type="Google" id="ProtNLM"/>
    </source>
</evidence>
<dbReference type="Gramene" id="OMO59199">
    <property type="protein sequence ID" value="OMO59199"/>
    <property type="gene ID" value="CCACVL1_25007"/>
</dbReference>
<feature type="chain" id="PRO_5012526031" description="Hydroxyproline-rich glycoprotein family protein" evidence="5">
    <location>
        <begin position="26"/>
        <end position="166"/>
    </location>
</feature>
<proteinExistence type="predicted"/>
<reference evidence="6 7" key="1">
    <citation type="submission" date="2013-09" db="EMBL/GenBank/DDBJ databases">
        <title>Corchorus capsularis genome sequencing.</title>
        <authorList>
            <person name="Alam M."/>
            <person name="Haque M.S."/>
            <person name="Islam M.S."/>
            <person name="Emdad E.M."/>
            <person name="Islam M.M."/>
            <person name="Ahmed B."/>
            <person name="Halim A."/>
            <person name="Hossen Q.M.M."/>
            <person name="Hossain M.Z."/>
            <person name="Ahmed R."/>
            <person name="Khan M.M."/>
            <person name="Islam R."/>
            <person name="Rashid M.M."/>
            <person name="Khan S.A."/>
            <person name="Rahman M.S."/>
            <person name="Alam M."/>
        </authorList>
    </citation>
    <scope>NUCLEOTIDE SEQUENCE [LARGE SCALE GENOMIC DNA]</scope>
    <source>
        <strain evidence="7">cv. CVL-1</strain>
        <tissue evidence="6">Whole seedling</tissue>
    </source>
</reference>
<organism evidence="6 7">
    <name type="scientific">Corchorus capsularis</name>
    <name type="common">Jute</name>
    <dbReference type="NCBI Taxonomy" id="210143"/>
    <lineage>
        <taxon>Eukaryota</taxon>
        <taxon>Viridiplantae</taxon>
        <taxon>Streptophyta</taxon>
        <taxon>Embryophyta</taxon>
        <taxon>Tracheophyta</taxon>
        <taxon>Spermatophyta</taxon>
        <taxon>Magnoliopsida</taxon>
        <taxon>eudicotyledons</taxon>
        <taxon>Gunneridae</taxon>
        <taxon>Pentapetalae</taxon>
        <taxon>rosids</taxon>
        <taxon>malvids</taxon>
        <taxon>Malvales</taxon>
        <taxon>Malvaceae</taxon>
        <taxon>Grewioideae</taxon>
        <taxon>Apeibeae</taxon>
        <taxon>Corchorus</taxon>
    </lineage>
</organism>
<evidence type="ECO:0000313" key="6">
    <source>
        <dbReference type="EMBL" id="OMO59199.1"/>
    </source>
</evidence>
<protein>
    <recommendedName>
        <fullName evidence="8">Hydroxyproline-rich glycoprotein family protein</fullName>
    </recommendedName>
</protein>
<dbReference type="GO" id="GO:0005576">
    <property type="term" value="C:extracellular region"/>
    <property type="evidence" value="ECO:0007669"/>
    <property type="project" value="UniProtKB-SubCell"/>
</dbReference>
<dbReference type="GO" id="GO:0010227">
    <property type="term" value="P:floral organ abscission"/>
    <property type="evidence" value="ECO:0007669"/>
    <property type="project" value="InterPro"/>
</dbReference>
<dbReference type="OrthoDB" id="1113432at2759"/>
<name>A0A1R3GMC3_COCAP</name>
<evidence type="ECO:0000256" key="3">
    <source>
        <dbReference type="ARBA" id="ARBA00022729"/>
    </source>
</evidence>
<dbReference type="InterPro" id="IPR039639">
    <property type="entry name" value="IDA-like"/>
</dbReference>
<comment type="caution">
    <text evidence="6">The sequence shown here is derived from an EMBL/GenBank/DDBJ whole genome shotgun (WGS) entry which is preliminary data.</text>
</comment>
<gene>
    <name evidence="6" type="ORF">CCACVL1_25007</name>
</gene>
<keyword evidence="3 5" id="KW-0732">Signal</keyword>
<comment type="subcellular location">
    <subcellularLocation>
        <location evidence="1">Secreted</location>
        <location evidence="1">Extracellular space</location>
    </subcellularLocation>
</comment>
<dbReference type="PANTHER" id="PTHR33599">
    <property type="entry name" value="PROTEIN IDA-LIKE 5"/>
    <property type="match status" value="1"/>
</dbReference>
<feature type="signal peptide" evidence="5">
    <location>
        <begin position="1"/>
        <end position="25"/>
    </location>
</feature>
<sequence length="166" mass="17522">MANKLSMMLMLVLVFVGYSATLINARSLSSQLLNFEMLPKGVPIPPSGPSTRTSADVPPPPSLNFQMLPKGVPIPPSGPSTRTSADVPPPPSLNFQMLPKGVPIPPSGPSTRTSADVPPPPSLNFQMLPKGCADSSIGAKHSDISRCSTTSYASLNVHIYNINVLY</sequence>
<evidence type="ECO:0000313" key="7">
    <source>
        <dbReference type="Proteomes" id="UP000188268"/>
    </source>
</evidence>
<keyword evidence="7" id="KW-1185">Reference proteome</keyword>
<keyword evidence="2" id="KW-0964">Secreted</keyword>
<accession>A0A1R3GMC3</accession>
<evidence type="ECO:0000256" key="5">
    <source>
        <dbReference type="SAM" id="SignalP"/>
    </source>
</evidence>
<evidence type="ECO:0000256" key="4">
    <source>
        <dbReference type="SAM" id="MobiDB-lite"/>
    </source>
</evidence>
<dbReference type="AlphaFoldDB" id="A0A1R3GMC3"/>
<dbReference type="EMBL" id="AWWV01014011">
    <property type="protein sequence ID" value="OMO59199.1"/>
    <property type="molecule type" value="Genomic_DNA"/>
</dbReference>
<dbReference type="OMA" id="LPKGCAD"/>
<dbReference type="Proteomes" id="UP000188268">
    <property type="component" value="Unassembled WGS sequence"/>
</dbReference>
<feature type="region of interest" description="Disordered" evidence="4">
    <location>
        <begin position="44"/>
        <end position="90"/>
    </location>
</feature>
<dbReference type="STRING" id="210143.A0A1R3GMC3"/>
<evidence type="ECO:0000256" key="2">
    <source>
        <dbReference type="ARBA" id="ARBA00022525"/>
    </source>
</evidence>
<evidence type="ECO:0000256" key="1">
    <source>
        <dbReference type="ARBA" id="ARBA00004239"/>
    </source>
</evidence>